<organism evidence="3 4">
    <name type="scientific">Croceivirga radicis</name>
    <dbReference type="NCBI Taxonomy" id="1929488"/>
    <lineage>
        <taxon>Bacteria</taxon>
        <taxon>Pseudomonadati</taxon>
        <taxon>Bacteroidota</taxon>
        <taxon>Flavobacteriia</taxon>
        <taxon>Flavobacteriales</taxon>
        <taxon>Flavobacteriaceae</taxon>
        <taxon>Croceivirga</taxon>
    </lineage>
</organism>
<gene>
    <name evidence="3" type="ORF">BUL40_02700</name>
</gene>
<dbReference type="RefSeq" id="WP_080317970.1">
    <property type="nucleotide sequence ID" value="NZ_MTBC01000001.1"/>
</dbReference>
<dbReference type="InterPro" id="IPR029044">
    <property type="entry name" value="Nucleotide-diphossugar_trans"/>
</dbReference>
<sequence>MEKKLEQQPTDLLKIVLFGPESTGKTTLAKDLAKHYNTNWVPEYAREYLQAKWETTHKTCEPEDLIPIAIGQMALENKIAEQTKEILICDTDLLETKVYSEAYYIGSCDPVLEAYALKNTYHLYLLTYIDIPWEKDDLRDKPDQRDKMFAYFRNTLIKYDRNFVTLKGTRENRLKSAINAIENLKKNMIQFTDQDLEQLRQKGISKEKVLNQVETFKAGIPFVNLIAAAVLDKGINKYSTEEEKDLIALFQSKKESLQLLKFVPASGAASRMFKAMFNFIEAYDPKQKTLAAYIEEKGDKAVQKFVSGIKNFPFYEKIIAKIGEKDSDGAMAHAFVTYMLSNEGLNYGFYPKGLLPFHQYEDGSATPFEEHLKEAALYAASGKKANLHFTISPQHQEMFAEEEAAASPKINKKTGVVFNIGYSNQKPATDTLAVNLDNTPFRNQDGSILFRPGGHGALIENLNDVTADIIFIKNIDNVVIAKNLEAVANSKKMLAGVLLQVQEKAFDFAAKLEATEISSALLDEIANFLQQKLNVRFDTNFEQLTNLEKTAVLKAKINRPIRVCGMVKNEGEPGGGPFFIQDGDGNMSLQIIESAQINTDDNAQMDILNNSTHFNPVDLVCGVKNYKGEKYNLLDFVDSKQGFITGKTKEGKELKALELPGLWNGAMAYWNTIFVEVPLVTFNPVKTVNDLLKPTHQV</sequence>
<accession>A0A1V6LWN0</accession>
<dbReference type="SUPFAM" id="SSF53448">
    <property type="entry name" value="Nucleotide-diphospho-sugar transferases"/>
    <property type="match status" value="1"/>
</dbReference>
<dbReference type="InterPro" id="IPR025393">
    <property type="entry name" value="DUF4301"/>
</dbReference>
<dbReference type="EMBL" id="MTBC01000001">
    <property type="protein sequence ID" value="OQD44477.1"/>
    <property type="molecule type" value="Genomic_DNA"/>
</dbReference>
<proteinExistence type="predicted"/>
<dbReference type="SUPFAM" id="SSF52540">
    <property type="entry name" value="P-loop containing nucleoside triphosphate hydrolases"/>
    <property type="match status" value="1"/>
</dbReference>
<dbReference type="PANTHER" id="PTHR37512">
    <property type="entry name" value="TRIFUNCTIONAL NAD BIOSYNTHESIS/REGULATOR PROTEIN NADR"/>
    <property type="match status" value="1"/>
</dbReference>
<feature type="domain" description="NadR/Ttd14 AAA" evidence="1">
    <location>
        <begin position="14"/>
        <end position="173"/>
    </location>
</feature>
<evidence type="ECO:0000313" key="3">
    <source>
        <dbReference type="EMBL" id="OQD44477.1"/>
    </source>
</evidence>
<protein>
    <recommendedName>
        <fullName evidence="5">ATPase</fullName>
    </recommendedName>
</protein>
<dbReference type="InterPro" id="IPR038727">
    <property type="entry name" value="NadR/Ttd14_AAA_dom"/>
</dbReference>
<evidence type="ECO:0000313" key="4">
    <source>
        <dbReference type="Proteomes" id="UP000191680"/>
    </source>
</evidence>
<dbReference type="Gene3D" id="3.40.50.300">
    <property type="entry name" value="P-loop containing nucleotide triphosphate hydrolases"/>
    <property type="match status" value="1"/>
</dbReference>
<dbReference type="OrthoDB" id="5572060at2"/>
<dbReference type="Pfam" id="PF13521">
    <property type="entry name" value="AAA_28"/>
    <property type="match status" value="1"/>
</dbReference>
<evidence type="ECO:0000259" key="1">
    <source>
        <dbReference type="Pfam" id="PF13521"/>
    </source>
</evidence>
<dbReference type="InterPro" id="IPR027417">
    <property type="entry name" value="P-loop_NTPase"/>
</dbReference>
<reference evidence="3 4" key="1">
    <citation type="submission" date="2016-12" db="EMBL/GenBank/DDBJ databases">
        <authorList>
            <person name="Song W.-J."/>
            <person name="Kurnit D.M."/>
        </authorList>
    </citation>
    <scope>NUCLEOTIDE SEQUENCE [LARGE SCALE GENOMIC DNA]</scope>
    <source>
        <strain evidence="3 4">HSG9</strain>
    </source>
</reference>
<dbReference type="AlphaFoldDB" id="A0A1V6LWN0"/>
<name>A0A1V6LWN0_9FLAO</name>
<feature type="domain" description="DUF4301" evidence="2">
    <location>
        <begin position="192"/>
        <end position="697"/>
    </location>
</feature>
<dbReference type="Pfam" id="PF14134">
    <property type="entry name" value="DUF4301"/>
    <property type="match status" value="1"/>
</dbReference>
<dbReference type="Proteomes" id="UP000191680">
    <property type="component" value="Unassembled WGS sequence"/>
</dbReference>
<keyword evidence="4" id="KW-1185">Reference proteome</keyword>
<evidence type="ECO:0008006" key="5">
    <source>
        <dbReference type="Google" id="ProtNLM"/>
    </source>
</evidence>
<evidence type="ECO:0000259" key="2">
    <source>
        <dbReference type="Pfam" id="PF14134"/>
    </source>
</evidence>
<dbReference type="InterPro" id="IPR052735">
    <property type="entry name" value="NAD_biosynth-regulator"/>
</dbReference>
<comment type="caution">
    <text evidence="3">The sequence shown here is derived from an EMBL/GenBank/DDBJ whole genome shotgun (WGS) entry which is preliminary data.</text>
</comment>
<dbReference type="PANTHER" id="PTHR37512:SF1">
    <property type="entry name" value="NADR_TTD14 AAA DOMAIN-CONTAINING PROTEIN"/>
    <property type="match status" value="1"/>
</dbReference>